<organism evidence="6 7">
    <name type="scientific">Hermetia illucens</name>
    <name type="common">Black soldier fly</name>
    <dbReference type="NCBI Taxonomy" id="343691"/>
    <lineage>
        <taxon>Eukaryota</taxon>
        <taxon>Metazoa</taxon>
        <taxon>Ecdysozoa</taxon>
        <taxon>Arthropoda</taxon>
        <taxon>Hexapoda</taxon>
        <taxon>Insecta</taxon>
        <taxon>Pterygota</taxon>
        <taxon>Neoptera</taxon>
        <taxon>Endopterygota</taxon>
        <taxon>Diptera</taxon>
        <taxon>Brachycera</taxon>
        <taxon>Stratiomyomorpha</taxon>
        <taxon>Stratiomyidae</taxon>
        <taxon>Hermetiinae</taxon>
        <taxon>Hermetia</taxon>
    </lineage>
</organism>
<evidence type="ECO:0000256" key="4">
    <source>
        <dbReference type="SAM" id="Phobius"/>
    </source>
</evidence>
<evidence type="ECO:0000259" key="5">
    <source>
        <dbReference type="SMART" id="SM00563"/>
    </source>
</evidence>
<feature type="transmembrane region" description="Helical" evidence="4">
    <location>
        <begin position="359"/>
        <end position="381"/>
    </location>
</feature>
<keyword evidence="7" id="KW-1185">Reference proteome</keyword>
<accession>A0A7R8YT22</accession>
<dbReference type="PANTHER" id="PTHR10983:SF24">
    <property type="entry name" value="1-ACYLGLYCEROL-3-PHOSPHATE O-ACYLTRANSFERASE 3, ISOFORM E-RELATED"/>
    <property type="match status" value="1"/>
</dbReference>
<dbReference type="Pfam" id="PF01553">
    <property type="entry name" value="Acyltransferase"/>
    <property type="match status" value="1"/>
</dbReference>
<dbReference type="PANTHER" id="PTHR10983">
    <property type="entry name" value="1-ACYLGLYCEROL-3-PHOSPHATE ACYLTRANSFERASE-RELATED"/>
    <property type="match status" value="1"/>
</dbReference>
<dbReference type="AlphaFoldDB" id="A0A7R8YT22"/>
<dbReference type="InterPro" id="IPR032098">
    <property type="entry name" value="Acyltransf_C"/>
</dbReference>
<dbReference type="CDD" id="cd07990">
    <property type="entry name" value="LPLAT_LCLAT1-like"/>
    <property type="match status" value="1"/>
</dbReference>
<keyword evidence="2" id="KW-0808">Transferase</keyword>
<feature type="transmembrane region" description="Helical" evidence="4">
    <location>
        <begin position="68"/>
        <end position="87"/>
    </location>
</feature>
<dbReference type="EMBL" id="LR899010">
    <property type="protein sequence ID" value="CAD7083220.1"/>
    <property type="molecule type" value="Genomic_DNA"/>
</dbReference>
<protein>
    <recommendedName>
        <fullName evidence="5">Phospholipid/glycerol acyltransferase domain-containing protein</fullName>
    </recommendedName>
</protein>
<dbReference type="Pfam" id="PF16076">
    <property type="entry name" value="Acyltransf_C"/>
    <property type="match status" value="1"/>
</dbReference>
<dbReference type="GO" id="GO:0012505">
    <property type="term" value="C:endomembrane system"/>
    <property type="evidence" value="ECO:0007669"/>
    <property type="project" value="TreeGrafter"/>
</dbReference>
<feature type="transmembrane region" description="Helical" evidence="4">
    <location>
        <begin position="30"/>
        <end position="56"/>
    </location>
</feature>
<gene>
    <name evidence="6" type="ORF">HERILL_LOCUS6193</name>
</gene>
<sequence length="403" mass="46910">MSRKTQIQSEVRRQKKCEMDILTLIKKSKIIVLCVAISYFTSGLIINFFQLLLHLFVKPWSKWLYRRLMYYLCYSFYCQLVFVTDWWSNSKLYVYADEDVMKKYAGHEHVLLLMNHTYEIDWLMGWVLCEKVGVLGNCKAYAKKVIQYFPAVGWAWKFAEFVFLERSYEKDKEIIARQLKEVFDYPDPVWILLNAEGTRFTPEKHEASVKFAKDRGMVPLKYHLIPRTKGFTTSMPTLKGRCDAAYDITLVFKKDDPVKPTVSNLLFGEPVTGYMLVRRTPIDSIPEEEEGAAEWLHNLFREKDKIVDSFHTHGNFFTGSGVKEVPCFLQKRRVYPLINTVAWMIITLTPILYYLSHLLFSGSIFYFSLGIGILAIFFLLLQKSIGMSKISKASSYGAKTTSK</sequence>
<dbReference type="InterPro" id="IPR002123">
    <property type="entry name" value="Plipid/glycerol_acylTrfase"/>
</dbReference>
<proteinExistence type="inferred from homology"/>
<evidence type="ECO:0000256" key="3">
    <source>
        <dbReference type="ARBA" id="ARBA00023315"/>
    </source>
</evidence>
<evidence type="ECO:0000256" key="2">
    <source>
        <dbReference type="ARBA" id="ARBA00022679"/>
    </source>
</evidence>
<keyword evidence="3" id="KW-0012">Acyltransferase</keyword>
<dbReference type="InParanoid" id="A0A7R8YT22"/>
<dbReference type="OrthoDB" id="189226at2759"/>
<keyword evidence="4" id="KW-0812">Transmembrane</keyword>
<evidence type="ECO:0000313" key="6">
    <source>
        <dbReference type="EMBL" id="CAD7083220.1"/>
    </source>
</evidence>
<keyword evidence="4" id="KW-0472">Membrane</keyword>
<dbReference type="Proteomes" id="UP000594454">
    <property type="component" value="Chromosome 2"/>
</dbReference>
<evidence type="ECO:0000313" key="7">
    <source>
        <dbReference type="Proteomes" id="UP000594454"/>
    </source>
</evidence>
<name>A0A7R8YT22_HERIL</name>
<dbReference type="FunCoup" id="A0A7R8YT22">
    <property type="interactions" value="1466"/>
</dbReference>
<evidence type="ECO:0000256" key="1">
    <source>
        <dbReference type="ARBA" id="ARBA00008655"/>
    </source>
</evidence>
<dbReference type="SMART" id="SM00563">
    <property type="entry name" value="PlsC"/>
    <property type="match status" value="1"/>
</dbReference>
<keyword evidence="4" id="KW-1133">Transmembrane helix</keyword>
<dbReference type="SUPFAM" id="SSF69593">
    <property type="entry name" value="Glycerol-3-phosphate (1)-acyltransferase"/>
    <property type="match status" value="1"/>
</dbReference>
<feature type="domain" description="Phospholipid/glycerol acyltransferase" evidence="5">
    <location>
        <begin position="110"/>
        <end position="232"/>
    </location>
</feature>
<dbReference type="GO" id="GO:0003841">
    <property type="term" value="F:1-acylglycerol-3-phosphate O-acyltransferase activity"/>
    <property type="evidence" value="ECO:0007669"/>
    <property type="project" value="TreeGrafter"/>
</dbReference>
<comment type="similarity">
    <text evidence="1">Belongs to the 1-acyl-sn-glycerol-3-phosphate acyltransferase family.</text>
</comment>
<feature type="transmembrane region" description="Helical" evidence="4">
    <location>
        <begin position="334"/>
        <end position="353"/>
    </location>
</feature>
<reference evidence="6 7" key="1">
    <citation type="submission" date="2020-11" db="EMBL/GenBank/DDBJ databases">
        <authorList>
            <person name="Wallbank WR R."/>
            <person name="Pardo Diaz C."/>
            <person name="Kozak K."/>
            <person name="Martin S."/>
            <person name="Jiggins C."/>
            <person name="Moest M."/>
            <person name="Warren A I."/>
            <person name="Generalovic N T."/>
            <person name="Byers J.R.P. K."/>
            <person name="Montejo-Kovacevich G."/>
            <person name="Yen C E."/>
        </authorList>
    </citation>
    <scope>NUCLEOTIDE SEQUENCE [LARGE SCALE GENOMIC DNA]</scope>
</reference>